<evidence type="ECO:0000256" key="1">
    <source>
        <dbReference type="ARBA" id="ARBA00007123"/>
    </source>
</evidence>
<dbReference type="SUPFAM" id="SSF56553">
    <property type="entry name" value="Insert subdomain of RNA polymerase alpha subunit"/>
    <property type="match status" value="1"/>
</dbReference>
<dbReference type="EC" id="2.7.7.6" evidence="2"/>
<dbReference type="Gene3D" id="3.30.1360.10">
    <property type="entry name" value="RNA polymerase, RBP11-like subunit"/>
    <property type="match status" value="1"/>
</dbReference>
<dbReference type="SMART" id="SM00662">
    <property type="entry name" value="RPOLD"/>
    <property type="match status" value="1"/>
</dbReference>
<evidence type="ECO:0000313" key="13">
    <source>
        <dbReference type="Proteomes" id="UP000236846"/>
    </source>
</evidence>
<evidence type="ECO:0000256" key="10">
    <source>
        <dbReference type="ARBA" id="ARBA00048552"/>
    </source>
</evidence>
<gene>
    <name evidence="12" type="primary">rpoA</name>
    <name evidence="12" type="ORF">COV41_01035</name>
</gene>
<organism evidence="12 13">
    <name type="scientific">Candidatus Brennerbacteria bacterium CG11_big_fil_rev_8_21_14_0_20_43_10</name>
    <dbReference type="NCBI Taxonomy" id="1974523"/>
    <lineage>
        <taxon>Bacteria</taxon>
        <taxon>Candidatus Brenneribacteriota</taxon>
    </lineage>
</organism>
<dbReference type="GO" id="GO:0003677">
    <property type="term" value="F:DNA binding"/>
    <property type="evidence" value="ECO:0007669"/>
    <property type="project" value="InterPro"/>
</dbReference>
<comment type="caution">
    <text evidence="12">The sequence shown here is derived from an EMBL/GenBank/DDBJ whole genome shotgun (WGS) entry which is preliminary data.</text>
</comment>
<reference evidence="12 13" key="1">
    <citation type="submission" date="2017-09" db="EMBL/GenBank/DDBJ databases">
        <title>Depth-based differentiation of microbial function through sediment-hosted aquifers and enrichment of novel symbionts in the deep terrestrial subsurface.</title>
        <authorList>
            <person name="Probst A.J."/>
            <person name="Ladd B."/>
            <person name="Jarett J.K."/>
            <person name="Geller-Mcgrath D.E."/>
            <person name="Sieber C.M."/>
            <person name="Emerson J.B."/>
            <person name="Anantharaman K."/>
            <person name="Thomas B.C."/>
            <person name="Malmstrom R."/>
            <person name="Stieglmeier M."/>
            <person name="Klingl A."/>
            <person name="Woyke T."/>
            <person name="Ryan C.M."/>
            <person name="Banfield J.F."/>
        </authorList>
    </citation>
    <scope>NUCLEOTIDE SEQUENCE [LARGE SCALE GENOMIC DNA]</scope>
    <source>
        <strain evidence="12">CG11_big_fil_rev_8_21_14_0_20_43_10</strain>
    </source>
</reference>
<dbReference type="EMBL" id="PCXE01000017">
    <property type="protein sequence ID" value="PIR26597.1"/>
    <property type="molecule type" value="Genomic_DNA"/>
</dbReference>
<dbReference type="Proteomes" id="UP000236846">
    <property type="component" value="Unassembled WGS sequence"/>
</dbReference>
<evidence type="ECO:0000256" key="5">
    <source>
        <dbReference type="ARBA" id="ARBA00022679"/>
    </source>
</evidence>
<proteinExistence type="inferred from homology"/>
<comment type="similarity">
    <text evidence="1">Belongs to the RNA polymerase alpha chain family.</text>
</comment>
<dbReference type="InterPro" id="IPR036643">
    <property type="entry name" value="RNApol_insert_sf"/>
</dbReference>
<dbReference type="Gene3D" id="2.170.120.12">
    <property type="entry name" value="DNA-directed RNA polymerase, insert domain"/>
    <property type="match status" value="1"/>
</dbReference>
<evidence type="ECO:0000256" key="2">
    <source>
        <dbReference type="ARBA" id="ARBA00012418"/>
    </source>
</evidence>
<keyword evidence="6" id="KW-0548">Nucleotidyltransferase</keyword>
<dbReference type="GO" id="GO:0003899">
    <property type="term" value="F:DNA-directed RNA polymerase activity"/>
    <property type="evidence" value="ECO:0007669"/>
    <property type="project" value="UniProtKB-EC"/>
</dbReference>
<accession>A0A2H0PX62</accession>
<dbReference type="InterPro" id="IPR011773">
    <property type="entry name" value="DNA-dir_RpoA"/>
</dbReference>
<dbReference type="FunFam" id="2.170.120.12:FF:000001">
    <property type="entry name" value="DNA-directed RNA polymerase subunit alpha"/>
    <property type="match status" value="1"/>
</dbReference>
<evidence type="ECO:0000313" key="12">
    <source>
        <dbReference type="EMBL" id="PIR26597.1"/>
    </source>
</evidence>
<dbReference type="GO" id="GO:0005737">
    <property type="term" value="C:cytoplasm"/>
    <property type="evidence" value="ECO:0007669"/>
    <property type="project" value="UniProtKB-ARBA"/>
</dbReference>
<dbReference type="Pfam" id="PF01193">
    <property type="entry name" value="RNA_pol_L"/>
    <property type="match status" value="1"/>
</dbReference>
<dbReference type="Gene3D" id="1.10.150.20">
    <property type="entry name" value="5' to 3' exonuclease, C-terminal subdomain"/>
    <property type="match status" value="1"/>
</dbReference>
<dbReference type="GO" id="GO:0046983">
    <property type="term" value="F:protein dimerization activity"/>
    <property type="evidence" value="ECO:0007669"/>
    <property type="project" value="InterPro"/>
</dbReference>
<evidence type="ECO:0000256" key="4">
    <source>
        <dbReference type="ARBA" id="ARBA00022478"/>
    </source>
</evidence>
<dbReference type="SUPFAM" id="SSF55257">
    <property type="entry name" value="RBP11-like subunits of RNA polymerase"/>
    <property type="match status" value="1"/>
</dbReference>
<keyword evidence="7" id="KW-0804">Transcription</keyword>
<evidence type="ECO:0000256" key="6">
    <source>
        <dbReference type="ARBA" id="ARBA00022695"/>
    </source>
</evidence>
<evidence type="ECO:0000256" key="8">
    <source>
        <dbReference type="ARBA" id="ARBA00032524"/>
    </source>
</evidence>
<evidence type="ECO:0000256" key="3">
    <source>
        <dbReference type="ARBA" id="ARBA00015972"/>
    </source>
</evidence>
<dbReference type="InterPro" id="IPR036603">
    <property type="entry name" value="RBP11-like"/>
</dbReference>
<dbReference type="NCBIfam" id="TIGR02027">
    <property type="entry name" value="rpoA"/>
    <property type="match status" value="1"/>
</dbReference>
<dbReference type="InterPro" id="IPR011262">
    <property type="entry name" value="DNA-dir_RNA_pol_insert"/>
</dbReference>
<keyword evidence="4 12" id="KW-0240">DNA-directed RNA polymerase</keyword>
<dbReference type="SUPFAM" id="SSF47789">
    <property type="entry name" value="C-terminal domain of RNA polymerase alpha subunit"/>
    <property type="match status" value="1"/>
</dbReference>
<feature type="domain" description="DNA-directed RNA polymerase RpoA/D/Rpb3-type" evidence="11">
    <location>
        <begin position="17"/>
        <end position="225"/>
    </location>
</feature>
<dbReference type="InterPro" id="IPR011263">
    <property type="entry name" value="DNA-dir_RNA_pol_RpoA/D/Rpb3"/>
</dbReference>
<protein>
    <recommendedName>
        <fullName evidence="3">DNA-directed RNA polymerase subunit alpha</fullName>
        <ecNumber evidence="2">2.7.7.6</ecNumber>
    </recommendedName>
    <alternativeName>
        <fullName evidence="9">RNA polymerase subunit alpha</fullName>
    </alternativeName>
    <alternativeName>
        <fullName evidence="8">Transcriptase subunit alpha</fullName>
    </alternativeName>
</protein>
<dbReference type="Pfam" id="PF01000">
    <property type="entry name" value="RNA_pol_A_bac"/>
    <property type="match status" value="1"/>
</dbReference>
<dbReference type="GO" id="GO:0000428">
    <property type="term" value="C:DNA-directed RNA polymerase complex"/>
    <property type="evidence" value="ECO:0007669"/>
    <property type="project" value="UniProtKB-KW"/>
</dbReference>
<dbReference type="CDD" id="cd06928">
    <property type="entry name" value="RNAP_alpha_NTD"/>
    <property type="match status" value="1"/>
</dbReference>
<name>A0A2H0PX62_9BACT</name>
<evidence type="ECO:0000256" key="9">
    <source>
        <dbReference type="ARBA" id="ARBA00033070"/>
    </source>
</evidence>
<evidence type="ECO:0000259" key="11">
    <source>
        <dbReference type="SMART" id="SM00662"/>
    </source>
</evidence>
<evidence type="ECO:0000256" key="7">
    <source>
        <dbReference type="ARBA" id="ARBA00023163"/>
    </source>
</evidence>
<dbReference type="AlphaFoldDB" id="A0A2H0PX62"/>
<sequence length="303" mass="33619">MITLPKQPIIVESDARKAVIEIEGLFPGYGVTLGNALRRVLLSSCEGAAVTSFRVEGVHHEFSTIPNILEDVIDISLNLKKLRFRVFSNEPQTLSLVKKGEGIVTASDIAKNPLVEIVNPEAHIATLTDKRAALDMKMVVEKGMGYSEVDQRRKEKLPIGTVALDANFSPVTLVNVEVENMMVEGRADYNRLRLHIETDGSLFPLDAYDQAIGILVDHFGNLRIEKEKTAQDASGKEREKQVNELVLSGISTRFLAILAKHRVKTFDDIGKLNLDKISRFKGLGDKAIQEIRKVAEQHGIDLK</sequence>
<keyword evidence="5" id="KW-0808">Transferase</keyword>
<comment type="catalytic activity">
    <reaction evidence="10">
        <text>RNA(n) + a ribonucleoside 5'-triphosphate = RNA(n+1) + diphosphate</text>
        <dbReference type="Rhea" id="RHEA:21248"/>
        <dbReference type="Rhea" id="RHEA-COMP:14527"/>
        <dbReference type="Rhea" id="RHEA-COMP:17342"/>
        <dbReference type="ChEBI" id="CHEBI:33019"/>
        <dbReference type="ChEBI" id="CHEBI:61557"/>
        <dbReference type="ChEBI" id="CHEBI:140395"/>
        <dbReference type="EC" id="2.7.7.6"/>
    </reaction>
</comment>
<dbReference type="GO" id="GO:0006351">
    <property type="term" value="P:DNA-templated transcription"/>
    <property type="evidence" value="ECO:0007669"/>
    <property type="project" value="InterPro"/>
</dbReference>